<protein>
    <submittedName>
        <fullName evidence="2">Uncharacterized protein</fullName>
    </submittedName>
</protein>
<evidence type="ECO:0000256" key="1">
    <source>
        <dbReference type="SAM" id="MobiDB-lite"/>
    </source>
</evidence>
<proteinExistence type="predicted"/>
<dbReference type="RefSeq" id="WP_146294289.1">
    <property type="nucleotide sequence ID" value="NZ_CP042326.1"/>
</dbReference>
<gene>
    <name evidence="2" type="ORF">FRE64_01195</name>
</gene>
<dbReference type="EMBL" id="CP042326">
    <property type="protein sequence ID" value="QDZ38678.1"/>
    <property type="molecule type" value="Genomic_DNA"/>
</dbReference>
<feature type="compositionally biased region" description="Low complexity" evidence="1">
    <location>
        <begin position="51"/>
        <end position="65"/>
    </location>
</feature>
<dbReference type="KEGG" id="enn:FRE64_01195"/>
<dbReference type="Proteomes" id="UP000318453">
    <property type="component" value="Chromosome"/>
</dbReference>
<reference evidence="2" key="1">
    <citation type="submission" date="2019-08" db="EMBL/GenBank/DDBJ databases">
        <title>Carotenoids and Carotenoid Binding Proteins in the Halophilic Cyanobacterium Euhalothece sp. ZM00.</title>
        <authorList>
            <person name="Cho S.M."/>
            <person name="Song J.Y."/>
            <person name="Park Y.-I."/>
        </authorList>
    </citation>
    <scope>NUCLEOTIDE SEQUENCE [LARGE SCALE GENOMIC DNA]</scope>
    <source>
        <strain evidence="2">Z-M001</strain>
    </source>
</reference>
<dbReference type="AlphaFoldDB" id="A0A5B8NI76"/>
<organism evidence="2 3">
    <name type="scientific">Euhalothece natronophila Z-M001</name>
    <dbReference type="NCBI Taxonomy" id="522448"/>
    <lineage>
        <taxon>Bacteria</taxon>
        <taxon>Bacillati</taxon>
        <taxon>Cyanobacteriota</taxon>
        <taxon>Cyanophyceae</taxon>
        <taxon>Oscillatoriophycideae</taxon>
        <taxon>Chroococcales</taxon>
        <taxon>Halothecacae</taxon>
        <taxon>Halothece cluster</taxon>
        <taxon>Euhalothece</taxon>
    </lineage>
</organism>
<name>A0A5B8NI76_9CHRO</name>
<evidence type="ECO:0000313" key="3">
    <source>
        <dbReference type="Proteomes" id="UP000318453"/>
    </source>
</evidence>
<evidence type="ECO:0000313" key="2">
    <source>
        <dbReference type="EMBL" id="QDZ38678.1"/>
    </source>
</evidence>
<sequence length="231" mass="25395">MTFSSCLRERILLSQPMKTGVLTSAIVLFSSSVATPAIALEWRPDDSNRNSTTVQQSSEESSETLTSQELIQTIRGLELVEVFDFSSVESQEVKAVQSALREIARQSSSPYEIPASQLKGLQNIFSSLSEEEVATVNQMLLIQQAEASFSLSPEEVAMLQKALEEIPQSNLSQSQKGQLTVISSALNEVSEQEGLSSEQLENLQSAIAQVFLPPKLALVRPQGKQKKEKRH</sequence>
<accession>A0A5B8NI76</accession>
<keyword evidence="3" id="KW-1185">Reference proteome</keyword>
<feature type="region of interest" description="Disordered" evidence="1">
    <location>
        <begin position="44"/>
        <end position="65"/>
    </location>
</feature>